<dbReference type="Proteomes" id="UP000196232">
    <property type="component" value="Unassembled WGS sequence"/>
</dbReference>
<feature type="region of interest" description="Disordered" evidence="1">
    <location>
        <begin position="50"/>
        <end position="72"/>
    </location>
</feature>
<dbReference type="AlphaFoldDB" id="A0A202F6U0"/>
<evidence type="ECO:0000313" key="3">
    <source>
        <dbReference type="Proteomes" id="UP000196232"/>
    </source>
</evidence>
<comment type="caution">
    <text evidence="2">The sequence shown here is derived from an EMBL/GenBank/DDBJ whole genome shotgun (WGS) entry which is preliminary data.</text>
</comment>
<protein>
    <submittedName>
        <fullName evidence="2">Uncharacterized protein</fullName>
    </submittedName>
</protein>
<reference evidence="2 3" key="1">
    <citation type="submission" date="2017-03" db="EMBL/GenBank/DDBJ databases">
        <title>Genome sequence of Lactobacillus bobalius KACC 16343.</title>
        <authorList>
            <person name="Chun J."/>
        </authorList>
    </citation>
    <scope>NUCLEOTIDE SEQUENCE [LARGE SCALE GENOMIC DNA]</scope>
    <source>
        <strain evidence="2 3">KACC 16343</strain>
    </source>
</reference>
<accession>A0A202F6U0</accession>
<proteinExistence type="predicted"/>
<evidence type="ECO:0000256" key="1">
    <source>
        <dbReference type="SAM" id="MobiDB-lite"/>
    </source>
</evidence>
<organism evidence="2 3">
    <name type="scientific">Companilactobacillus bobalius</name>
    <dbReference type="NCBI Taxonomy" id="2801451"/>
    <lineage>
        <taxon>Bacteria</taxon>
        <taxon>Bacillati</taxon>
        <taxon>Bacillota</taxon>
        <taxon>Bacilli</taxon>
        <taxon>Lactobacillales</taxon>
        <taxon>Lactobacillaceae</taxon>
        <taxon>Companilactobacillus</taxon>
    </lineage>
</organism>
<dbReference type="RefSeq" id="WP_056951424.1">
    <property type="nucleotide sequence ID" value="NZ_LNUA01000060.1"/>
</dbReference>
<evidence type="ECO:0000313" key="2">
    <source>
        <dbReference type="EMBL" id="OVE96148.1"/>
    </source>
</evidence>
<dbReference type="EMBL" id="MYFM01000008">
    <property type="protein sequence ID" value="OVE96148.1"/>
    <property type="molecule type" value="Genomic_DNA"/>
</dbReference>
<sequence>MDYIEYIDNFKLEPNQSFISNVKRFYQETETISTFHHGQMVAKEAVSLSKKHSEQTLPGRTSARCQRIYSPK</sequence>
<gene>
    <name evidence="2" type="ORF">LKACC16343_02446</name>
</gene>
<name>A0A202F6U0_9LACO</name>